<accession>A0ABR7IQ62</accession>
<dbReference type="NCBIfam" id="TIGR01863">
    <property type="entry name" value="cas_Csd1"/>
    <property type="match status" value="1"/>
</dbReference>
<organism evidence="1 2">
    <name type="scientific">Clostridium facile</name>
    <dbReference type="NCBI Taxonomy" id="2763035"/>
    <lineage>
        <taxon>Bacteria</taxon>
        <taxon>Bacillati</taxon>
        <taxon>Bacillota</taxon>
        <taxon>Clostridia</taxon>
        <taxon>Eubacteriales</taxon>
        <taxon>Clostridiaceae</taxon>
        <taxon>Clostridium</taxon>
    </lineage>
</organism>
<name>A0ABR7IQ62_9CLOT</name>
<dbReference type="RefSeq" id="WP_186996299.1">
    <property type="nucleotide sequence ID" value="NZ_JACOQK010000001.1"/>
</dbReference>
<protein>
    <submittedName>
        <fullName evidence="1">Type I-C CRISPR-associated protein Cas8c/Csd1</fullName>
    </submittedName>
</protein>
<evidence type="ECO:0000313" key="1">
    <source>
        <dbReference type="EMBL" id="MBC5787271.1"/>
    </source>
</evidence>
<gene>
    <name evidence="1" type="primary">cas8c</name>
    <name evidence="1" type="ORF">H8Z77_04415</name>
</gene>
<keyword evidence="2" id="KW-1185">Reference proteome</keyword>
<sequence>MSYMMTLYRTYERLEKDPANFTQRGLLKVGFSTQQAHVDVKLGKEGQFISATPVEKDQADTVIPVTEYSANRTSKPCPHPLFDKLKYIAGDYPRFCKEDNAEAYQAYMEQLQAWCESSYSNPKVKAVYQYLNQKTLIHDLVEQGIFSVDENGRLTKKWENQPNLKLPVGNQSDAFVRFSVIGIDSVPALWQDGKLQDQYTNYYLSQEGSKKLCYVTGNHVRACTIHPSKIRNSGDKAKLISANDTTNFTFRGRFETAEQAYTISYEASQKAHNALKWLIQNQKQVARIGDRVFVLWGVDGEELPDPMADTFQFCFEEQSVEINTEQEFAQQFKMAITGYHAEIRKDSQLVLLGLDAATTGRMAVVFNREYNGLQGNELIDNIERWHKTCAWNIRYYNEIKKQEYHFGAPSPVNLAKAAFGVSRGNYLEVGSNKLLADTVQRILPCICDGAKIPRDIVKAAVNKAKFPQNYGYGSLWEQVAFAACALYNRYLYDYDKDNPLIYRMEEFVMGENGVFNCVKETDDIEYNCGRFVALADAIENQVLWGKNKPDDNESYKEVRPTNARRLLTRFCQSPYDTLTVLYNKVNVYIMQSKGIKLCDLCDLLDEMVSRIDTKELKKKRNLGAAFLSGFCSQRIQIIKERQIKKSQKMEEE</sequence>
<evidence type="ECO:0000313" key="2">
    <source>
        <dbReference type="Proteomes" id="UP000649151"/>
    </source>
</evidence>
<dbReference type="Pfam" id="PF09709">
    <property type="entry name" value="Cas_Csd1"/>
    <property type="match status" value="1"/>
</dbReference>
<dbReference type="InterPro" id="IPR010144">
    <property type="entry name" value="CRISPR-assoc_prot_Csd1-typ"/>
</dbReference>
<dbReference type="EMBL" id="JACOQK010000001">
    <property type="protein sequence ID" value="MBC5787271.1"/>
    <property type="molecule type" value="Genomic_DNA"/>
</dbReference>
<reference evidence="1 2" key="1">
    <citation type="submission" date="2020-08" db="EMBL/GenBank/DDBJ databases">
        <title>Genome public.</title>
        <authorList>
            <person name="Liu C."/>
            <person name="Sun Q."/>
        </authorList>
    </citation>
    <scope>NUCLEOTIDE SEQUENCE [LARGE SCALE GENOMIC DNA]</scope>
    <source>
        <strain evidence="1 2">NSJ-27</strain>
    </source>
</reference>
<dbReference type="Proteomes" id="UP000649151">
    <property type="component" value="Unassembled WGS sequence"/>
</dbReference>
<proteinExistence type="predicted"/>
<comment type="caution">
    <text evidence="1">The sequence shown here is derived from an EMBL/GenBank/DDBJ whole genome shotgun (WGS) entry which is preliminary data.</text>
</comment>